<comment type="subcellular location">
    <subcellularLocation>
        <location evidence="1">Nucleus</location>
    </subcellularLocation>
</comment>
<evidence type="ECO:0000256" key="3">
    <source>
        <dbReference type="ARBA" id="ARBA00023125"/>
    </source>
</evidence>
<dbReference type="Proteomes" id="UP000694918">
    <property type="component" value="Unplaced"/>
</dbReference>
<dbReference type="AlphaFoldDB" id="A0AAJ6TER5"/>
<dbReference type="Pfam" id="PF00249">
    <property type="entry name" value="Myb_DNA-binding"/>
    <property type="match status" value="2"/>
</dbReference>
<dbReference type="SMART" id="SM00717">
    <property type="entry name" value="SANT"/>
    <property type="match status" value="2"/>
</dbReference>
<dbReference type="PROSITE" id="PS51294">
    <property type="entry name" value="HTH_MYB"/>
    <property type="match status" value="2"/>
</dbReference>
<feature type="region of interest" description="Disordered" evidence="6">
    <location>
        <begin position="140"/>
        <end position="217"/>
    </location>
</feature>
<sequence>MGRAPCCEKVGLKKGRWTAEEDEALTKYILANGEGSWKSLPKNAGLLRCGKSCRLRWINYLRADLKRGNITKEEEDTIVKLHTALGNRWSLIAAQLPGRTDNEIKNYWNSHLSRKIYSFNRYKNDDSLPSIMDITDVAAGPYKGRRGRTSRSSMKKHNATLMTLGKPKSPKAIAHEVTEPASKETAAISPKGTNSPIKSSAAEGPQKEPENRRNHGVQVQESCIDIAKRIDAAGISHCPINDEKETETLGPYEWLDSEIQRLEYALQGQVADPYGNNTVVTLETDNEAPCMSKERENRSGVMGPKRVAVHYLKKQSNSSNGCSSNEESNGEWYNSFSPMNSRFDEEWLDWDWTAVGDLGGWGLLQYEEDNLLTNVSGNDNREGVDLRSILWPANYVSMFCKFS</sequence>
<evidence type="ECO:0000256" key="1">
    <source>
        <dbReference type="ARBA" id="ARBA00004123"/>
    </source>
</evidence>
<dbReference type="FunFam" id="1.10.10.60:FF:000121">
    <property type="entry name" value="Myb transcription factor"/>
    <property type="match status" value="1"/>
</dbReference>
<dbReference type="GeneID" id="105114848"/>
<gene>
    <name evidence="10" type="primary">LOC105114848</name>
</gene>
<proteinExistence type="predicted"/>
<keyword evidence="3" id="KW-0238">DNA-binding</keyword>
<dbReference type="PANTHER" id="PTHR47999">
    <property type="entry name" value="TRANSCRIPTION FACTOR MYB8-RELATED-RELATED"/>
    <property type="match status" value="1"/>
</dbReference>
<dbReference type="RefSeq" id="XP_011009845.1">
    <property type="nucleotide sequence ID" value="XM_011011543.1"/>
</dbReference>
<dbReference type="Gene3D" id="1.10.10.60">
    <property type="entry name" value="Homeodomain-like"/>
    <property type="match status" value="2"/>
</dbReference>
<keyword evidence="9" id="KW-1185">Reference proteome</keyword>
<evidence type="ECO:0000259" key="7">
    <source>
        <dbReference type="PROSITE" id="PS50090"/>
    </source>
</evidence>
<dbReference type="InterPro" id="IPR015495">
    <property type="entry name" value="Myb_TF_plants"/>
</dbReference>
<keyword evidence="2" id="KW-0805">Transcription regulation</keyword>
<dbReference type="SUPFAM" id="SSF46689">
    <property type="entry name" value="Homeodomain-like"/>
    <property type="match status" value="1"/>
</dbReference>
<dbReference type="PANTHER" id="PTHR47999:SF91">
    <property type="entry name" value="TRANSCRIPTION FACTOR MYB111"/>
    <property type="match status" value="1"/>
</dbReference>
<evidence type="ECO:0000259" key="8">
    <source>
        <dbReference type="PROSITE" id="PS51294"/>
    </source>
</evidence>
<feature type="domain" description="HTH myb-type" evidence="8">
    <location>
        <begin position="9"/>
        <end position="61"/>
    </location>
</feature>
<keyword evidence="4" id="KW-0804">Transcription</keyword>
<feature type="domain" description="Myb-like" evidence="7">
    <location>
        <begin position="62"/>
        <end position="112"/>
    </location>
</feature>
<keyword evidence="5" id="KW-0539">Nucleus</keyword>
<dbReference type="InterPro" id="IPR001005">
    <property type="entry name" value="SANT/Myb"/>
</dbReference>
<feature type="compositionally biased region" description="Basic and acidic residues" evidence="6">
    <location>
        <begin position="173"/>
        <end position="182"/>
    </location>
</feature>
<dbReference type="InterPro" id="IPR017930">
    <property type="entry name" value="Myb_dom"/>
</dbReference>
<evidence type="ECO:0000313" key="9">
    <source>
        <dbReference type="Proteomes" id="UP000694918"/>
    </source>
</evidence>
<evidence type="ECO:0000313" key="10">
    <source>
        <dbReference type="RefSeq" id="XP_011009845.1"/>
    </source>
</evidence>
<dbReference type="InterPro" id="IPR009057">
    <property type="entry name" value="Homeodomain-like_sf"/>
</dbReference>
<protein>
    <submittedName>
        <fullName evidence="10">Myb-related protein B-like</fullName>
    </submittedName>
</protein>
<evidence type="ECO:0000256" key="2">
    <source>
        <dbReference type="ARBA" id="ARBA00023015"/>
    </source>
</evidence>
<evidence type="ECO:0000256" key="5">
    <source>
        <dbReference type="ARBA" id="ARBA00023242"/>
    </source>
</evidence>
<evidence type="ECO:0000256" key="4">
    <source>
        <dbReference type="ARBA" id="ARBA00023163"/>
    </source>
</evidence>
<dbReference type="GO" id="GO:0005634">
    <property type="term" value="C:nucleus"/>
    <property type="evidence" value="ECO:0007669"/>
    <property type="project" value="UniProtKB-SubCell"/>
</dbReference>
<evidence type="ECO:0000256" key="6">
    <source>
        <dbReference type="SAM" id="MobiDB-lite"/>
    </source>
</evidence>
<dbReference type="GO" id="GO:0003677">
    <property type="term" value="F:DNA binding"/>
    <property type="evidence" value="ECO:0007669"/>
    <property type="project" value="UniProtKB-KW"/>
</dbReference>
<name>A0AAJ6TER5_POPEU</name>
<organism evidence="9 10">
    <name type="scientific">Populus euphratica</name>
    <name type="common">Euphrates poplar</name>
    <dbReference type="NCBI Taxonomy" id="75702"/>
    <lineage>
        <taxon>Eukaryota</taxon>
        <taxon>Viridiplantae</taxon>
        <taxon>Streptophyta</taxon>
        <taxon>Embryophyta</taxon>
        <taxon>Tracheophyta</taxon>
        <taxon>Spermatophyta</taxon>
        <taxon>Magnoliopsida</taxon>
        <taxon>eudicotyledons</taxon>
        <taxon>Gunneridae</taxon>
        <taxon>Pentapetalae</taxon>
        <taxon>rosids</taxon>
        <taxon>fabids</taxon>
        <taxon>Malpighiales</taxon>
        <taxon>Salicaceae</taxon>
        <taxon>Saliceae</taxon>
        <taxon>Populus</taxon>
    </lineage>
</organism>
<accession>A0AAJ6TER5</accession>
<dbReference type="CDD" id="cd00167">
    <property type="entry name" value="SANT"/>
    <property type="match status" value="2"/>
</dbReference>
<feature type="domain" description="HTH myb-type" evidence="8">
    <location>
        <begin position="62"/>
        <end position="116"/>
    </location>
</feature>
<dbReference type="KEGG" id="peu:105114848"/>
<dbReference type="PROSITE" id="PS50090">
    <property type="entry name" value="MYB_LIKE"/>
    <property type="match status" value="2"/>
</dbReference>
<reference evidence="10" key="1">
    <citation type="submission" date="2025-08" db="UniProtKB">
        <authorList>
            <consortium name="RefSeq"/>
        </authorList>
    </citation>
    <scope>IDENTIFICATION</scope>
</reference>
<feature type="compositionally biased region" description="Basic residues" evidence="6">
    <location>
        <begin position="143"/>
        <end position="158"/>
    </location>
</feature>
<feature type="domain" description="Myb-like" evidence="7">
    <location>
        <begin position="9"/>
        <end position="61"/>
    </location>
</feature>